<dbReference type="Gramene" id="TraesRN5A0100827100.1">
    <property type="protein sequence ID" value="TraesRN5A0100827100.1"/>
    <property type="gene ID" value="TraesRN5A0100827100"/>
</dbReference>
<evidence type="ECO:0000313" key="3">
    <source>
        <dbReference type="Proteomes" id="UP000019116"/>
    </source>
</evidence>
<dbReference type="Gramene" id="TraesJUL5A03G02730490.1">
    <property type="protein sequence ID" value="TraesJUL5A03G02730490.1"/>
    <property type="gene ID" value="TraesJUL5A03G02730490"/>
</dbReference>
<dbReference type="Gramene" id="TraesJAG5A03G02718000.1">
    <property type="protein sequence ID" value="TraesJAG5A03G02718000.1"/>
    <property type="gene ID" value="TraesJAG5A03G02718000"/>
</dbReference>
<dbReference type="Gramene" id="TraesROB_scaffold_068112_01G000300.1">
    <property type="protein sequence ID" value="TraesROB_scaffold_068112_01G000300.1"/>
    <property type="gene ID" value="TraesROB_scaffold_068112_01G000300"/>
</dbReference>
<organism evidence="2">
    <name type="scientific">Triticum aestivum</name>
    <name type="common">Wheat</name>
    <dbReference type="NCBI Taxonomy" id="4565"/>
    <lineage>
        <taxon>Eukaryota</taxon>
        <taxon>Viridiplantae</taxon>
        <taxon>Streptophyta</taxon>
        <taxon>Embryophyta</taxon>
        <taxon>Tracheophyta</taxon>
        <taxon>Spermatophyta</taxon>
        <taxon>Magnoliopsida</taxon>
        <taxon>Liliopsida</taxon>
        <taxon>Poales</taxon>
        <taxon>Poaceae</taxon>
        <taxon>BOP clade</taxon>
        <taxon>Pooideae</taxon>
        <taxon>Triticodae</taxon>
        <taxon>Triticeae</taxon>
        <taxon>Triticinae</taxon>
        <taxon>Triticum</taxon>
    </lineage>
</organism>
<proteinExistence type="predicted"/>
<dbReference type="Gramene" id="TraesPARA_EIv1.0_1549630.1">
    <property type="protein sequence ID" value="TraesPARA_EIv1.0_1549630.1.CDS"/>
    <property type="gene ID" value="TraesPARA_EIv1.0_1549630"/>
</dbReference>
<dbReference type="Gramene" id="TraesLDM5A03G02714130.1">
    <property type="protein sequence ID" value="TraesLDM5A03G02714130.1"/>
    <property type="gene ID" value="TraesLDM5A03G02714130"/>
</dbReference>
<dbReference type="EnsemblPlants" id="TraesCS5A02G338000.1">
    <property type="protein sequence ID" value="TraesCS5A02G338000.1"/>
    <property type="gene ID" value="TraesCS5A02G338000"/>
</dbReference>
<accession>A0A3B6KMU5</accession>
<evidence type="ECO:0000256" key="1">
    <source>
        <dbReference type="SAM" id="SignalP"/>
    </source>
</evidence>
<dbReference type="Gramene" id="TraesMAC5A03G02709480.1">
    <property type="protein sequence ID" value="TraesMAC5A03G02709480.1"/>
    <property type="gene ID" value="TraesMAC5A03G02709480"/>
</dbReference>
<dbReference type="Gramene" id="TraesCS5A02G338000.1">
    <property type="protein sequence ID" value="TraesCS5A02G338000.1"/>
    <property type="gene ID" value="TraesCS5A02G338000"/>
</dbReference>
<dbReference type="Gramene" id="TraesCAD_scaffold_014697_01G000500.1">
    <property type="protein sequence ID" value="TraesCAD_scaffold_014697_01G000500.1"/>
    <property type="gene ID" value="TraesCAD_scaffold_014697_01G000500"/>
</dbReference>
<dbReference type="Gramene" id="TraesCLE_scaffold_061220_01G000100.1">
    <property type="protein sequence ID" value="TraesCLE_scaffold_061220_01G000100.1"/>
    <property type="gene ID" value="TraesCLE_scaffold_061220_01G000100"/>
</dbReference>
<feature type="signal peptide" evidence="1">
    <location>
        <begin position="1"/>
        <end position="23"/>
    </location>
</feature>
<dbReference type="AlphaFoldDB" id="A0A3B6KMU5"/>
<dbReference type="Gramene" id="TraesNOR5A03G02734590.1">
    <property type="protein sequence ID" value="TraesNOR5A03G02734590.1"/>
    <property type="gene ID" value="TraesNOR5A03G02734590"/>
</dbReference>
<keyword evidence="1" id="KW-0732">Signal</keyword>
<evidence type="ECO:0000313" key="2">
    <source>
        <dbReference type="EnsemblPlants" id="TraesCS5A02G338000.1"/>
    </source>
</evidence>
<protein>
    <submittedName>
        <fullName evidence="2">Uncharacterized protein</fullName>
    </submittedName>
</protein>
<dbReference type="Gramene" id="TraesSTA5A03G02702350.1">
    <property type="protein sequence ID" value="TraesSTA5A03G02702350.1"/>
    <property type="gene ID" value="TraesSTA5A03G02702350"/>
</dbReference>
<dbReference type="Gramene" id="TraesCS5A03G0813100.1">
    <property type="protein sequence ID" value="TraesCS5A03G0813100.1.CDS"/>
    <property type="gene ID" value="TraesCS5A03G0813100"/>
</dbReference>
<reference evidence="2" key="2">
    <citation type="submission" date="2018-10" db="UniProtKB">
        <authorList>
            <consortium name="EnsemblPlants"/>
        </authorList>
    </citation>
    <scope>IDENTIFICATION</scope>
</reference>
<dbReference type="Gramene" id="TraesLAC5A03G02665500.1">
    <property type="protein sequence ID" value="TraesLAC5A03G02665500.1"/>
    <property type="gene ID" value="TraesLAC5A03G02665500"/>
</dbReference>
<reference evidence="2" key="1">
    <citation type="submission" date="2018-08" db="EMBL/GenBank/DDBJ databases">
        <authorList>
            <person name="Rossello M."/>
        </authorList>
    </citation>
    <scope>NUCLEOTIDE SEQUENCE [LARGE SCALE GENOMIC DNA]</scope>
    <source>
        <strain evidence="2">cv. Chinese Spring</strain>
    </source>
</reference>
<dbReference type="Gramene" id="TraesWEE_scaffold_084312_01G000100.1">
    <property type="protein sequence ID" value="TraesWEE_scaffold_084312_01G000100.1"/>
    <property type="gene ID" value="TraesWEE_scaffold_084312_01G000100"/>
</dbReference>
<name>A0A3B6KMU5_WHEAT</name>
<feature type="chain" id="PRO_5043176671" evidence="1">
    <location>
        <begin position="24"/>
        <end position="78"/>
    </location>
</feature>
<dbReference type="Proteomes" id="UP000019116">
    <property type="component" value="Chromosome 5A"/>
</dbReference>
<dbReference type="Gramene" id="TraesARI5A03G02753570.1">
    <property type="protein sequence ID" value="TraesARI5A03G02753570.1"/>
    <property type="gene ID" value="TraesARI5A03G02753570"/>
</dbReference>
<keyword evidence="3" id="KW-1185">Reference proteome</keyword>
<sequence>MEGRRTALCFLVVLALLASPTLAERKCYKERFYSMICMKWHCAMECVNQSPDLVLKSAHCTTKHVIMRYCNCEMCTKE</sequence>
<dbReference type="Gramene" id="TraesSYM5A03G02740190.1">
    <property type="protein sequence ID" value="TraesSYM5A03G02740190.1"/>
    <property type="gene ID" value="TraesSYM5A03G02740190"/>
</dbReference>